<dbReference type="SUPFAM" id="SSF103473">
    <property type="entry name" value="MFS general substrate transporter"/>
    <property type="match status" value="1"/>
</dbReference>
<reference evidence="8" key="1">
    <citation type="submission" date="2025-08" db="UniProtKB">
        <authorList>
            <consortium name="RefSeq"/>
        </authorList>
    </citation>
    <scope>IDENTIFICATION</scope>
    <source>
        <tissue evidence="8">Whole organism</tissue>
    </source>
</reference>
<keyword evidence="4 6" id="KW-0472">Membrane</keyword>
<evidence type="ECO:0000256" key="2">
    <source>
        <dbReference type="ARBA" id="ARBA00022692"/>
    </source>
</evidence>
<dbReference type="Gene3D" id="1.20.1250.20">
    <property type="entry name" value="MFS general substrate transporter like domains"/>
    <property type="match status" value="2"/>
</dbReference>
<gene>
    <name evidence="8" type="primary">LOC108671434</name>
</gene>
<evidence type="ECO:0000256" key="6">
    <source>
        <dbReference type="SAM" id="Phobius"/>
    </source>
</evidence>
<feature type="transmembrane region" description="Helical" evidence="6">
    <location>
        <begin position="87"/>
        <end position="109"/>
    </location>
</feature>
<dbReference type="AlphaFoldDB" id="A0A8B7NMP6"/>
<dbReference type="GeneID" id="108671434"/>
<protein>
    <submittedName>
        <fullName evidence="8">Solute carrier family 49 member 4-like</fullName>
    </submittedName>
</protein>
<feature type="transmembrane region" description="Helical" evidence="6">
    <location>
        <begin position="373"/>
        <end position="395"/>
    </location>
</feature>
<feature type="compositionally biased region" description="Low complexity" evidence="5">
    <location>
        <begin position="14"/>
        <end position="27"/>
    </location>
</feature>
<dbReference type="OrthoDB" id="8190074at2759"/>
<keyword evidence="7" id="KW-1185">Reference proteome</keyword>
<dbReference type="InterPro" id="IPR036259">
    <property type="entry name" value="MFS_trans_sf"/>
</dbReference>
<dbReference type="InterPro" id="IPR049680">
    <property type="entry name" value="FLVCR1-2_SLC49-like"/>
</dbReference>
<feature type="transmembrane region" description="Helical" evidence="6">
    <location>
        <begin position="149"/>
        <end position="175"/>
    </location>
</feature>
<feature type="transmembrane region" description="Helical" evidence="6">
    <location>
        <begin position="407"/>
        <end position="427"/>
    </location>
</feature>
<feature type="transmembrane region" description="Helical" evidence="6">
    <location>
        <begin position="225"/>
        <end position="244"/>
    </location>
</feature>
<dbReference type="KEGG" id="hazt:108671434"/>
<feature type="transmembrane region" description="Helical" evidence="6">
    <location>
        <begin position="311"/>
        <end position="330"/>
    </location>
</feature>
<accession>A0A8B7NMP6</accession>
<name>A0A8B7NMP6_HYAAZ</name>
<evidence type="ECO:0000313" key="7">
    <source>
        <dbReference type="Proteomes" id="UP000694843"/>
    </source>
</evidence>
<dbReference type="InterPro" id="IPR011701">
    <property type="entry name" value="MFS"/>
</dbReference>
<dbReference type="GO" id="GO:0022857">
    <property type="term" value="F:transmembrane transporter activity"/>
    <property type="evidence" value="ECO:0007669"/>
    <property type="project" value="InterPro"/>
</dbReference>
<dbReference type="PANTHER" id="PTHR10924:SF27">
    <property type="entry name" value="SOLUTE CARRIER FAMILY 49 MEMBER 4"/>
    <property type="match status" value="1"/>
</dbReference>
<sequence length="476" mass="52147">AGYVNKAVDVSDVESSSLDGSSSQLSVTGASLTNKNSGPGDAESVNYRLYKSRYYVLIVYSMVVFYQCTIWNTWGPISATALAIFPGWTPATIATLANWGPITFVIFVIPTSWAVSRFGFRFVTVFYSGCAAFSHVLRCTTVNEKLFTVFAHICAIFNGILGTLLLAGAAVPALWFPAHQRVTATAFSLVMNMMGSGASFMEPLIVQAPGNETTVDEMTKDLRTLMIVEMIVAMCLFLLVLIYFPSAPPTPPSPSSAEDRLSFSEGFKQIARNARLWQLVFSYAIFTGVSMIWLGVINFSLQDLGFDQDEAGWIGVYCSVCTGVVCLVTSRVVDLVYGHLKLALIGMMVCSSCFYIWFMLLSLDVWPSTKAQVYITVLGGQSFNVAGAPIFFELAVESVYPSPENNVGAILTLSNNFVSALFLFLFYIPSISQDENNTWMTYVLVASNVGALVPVLLFREEYKRSKLDRTSLNSAS</sequence>
<evidence type="ECO:0000256" key="1">
    <source>
        <dbReference type="ARBA" id="ARBA00004141"/>
    </source>
</evidence>
<feature type="region of interest" description="Disordered" evidence="5">
    <location>
        <begin position="14"/>
        <end position="40"/>
    </location>
</feature>
<keyword evidence="3 6" id="KW-1133">Transmembrane helix</keyword>
<feature type="compositionally biased region" description="Polar residues" evidence="5">
    <location>
        <begin position="28"/>
        <end position="37"/>
    </location>
</feature>
<feature type="transmembrane region" description="Helical" evidence="6">
    <location>
        <begin position="118"/>
        <end position="137"/>
    </location>
</feature>
<dbReference type="PANTHER" id="PTHR10924">
    <property type="entry name" value="MAJOR FACILITATOR SUPERFAMILY PROTEIN-RELATED"/>
    <property type="match status" value="1"/>
</dbReference>
<evidence type="ECO:0000256" key="3">
    <source>
        <dbReference type="ARBA" id="ARBA00022989"/>
    </source>
</evidence>
<comment type="subcellular location">
    <subcellularLocation>
        <location evidence="1">Membrane</location>
        <topology evidence="1">Multi-pass membrane protein</topology>
    </subcellularLocation>
</comment>
<evidence type="ECO:0000313" key="8">
    <source>
        <dbReference type="RefSeq" id="XP_018014471.2"/>
    </source>
</evidence>
<dbReference type="RefSeq" id="XP_018014471.2">
    <property type="nucleotide sequence ID" value="XM_018158982.2"/>
</dbReference>
<feature type="transmembrane region" description="Helical" evidence="6">
    <location>
        <begin position="342"/>
        <end position="361"/>
    </location>
</feature>
<feature type="transmembrane region" description="Helical" evidence="6">
    <location>
        <begin position="54"/>
        <end position="75"/>
    </location>
</feature>
<keyword evidence="2 6" id="KW-0812">Transmembrane</keyword>
<organism evidence="7 8">
    <name type="scientific">Hyalella azteca</name>
    <name type="common">Amphipod</name>
    <dbReference type="NCBI Taxonomy" id="294128"/>
    <lineage>
        <taxon>Eukaryota</taxon>
        <taxon>Metazoa</taxon>
        <taxon>Ecdysozoa</taxon>
        <taxon>Arthropoda</taxon>
        <taxon>Crustacea</taxon>
        <taxon>Multicrustacea</taxon>
        <taxon>Malacostraca</taxon>
        <taxon>Eumalacostraca</taxon>
        <taxon>Peracarida</taxon>
        <taxon>Amphipoda</taxon>
        <taxon>Senticaudata</taxon>
        <taxon>Talitrida</taxon>
        <taxon>Talitroidea</taxon>
        <taxon>Hyalellidae</taxon>
        <taxon>Hyalella</taxon>
    </lineage>
</organism>
<feature type="transmembrane region" description="Helical" evidence="6">
    <location>
        <begin position="182"/>
        <end position="205"/>
    </location>
</feature>
<dbReference type="Pfam" id="PF07690">
    <property type="entry name" value="MFS_1"/>
    <property type="match status" value="1"/>
</dbReference>
<evidence type="ECO:0000256" key="4">
    <source>
        <dbReference type="ARBA" id="ARBA00023136"/>
    </source>
</evidence>
<proteinExistence type="predicted"/>
<feature type="transmembrane region" description="Helical" evidence="6">
    <location>
        <begin position="276"/>
        <end position="299"/>
    </location>
</feature>
<dbReference type="GO" id="GO:0016020">
    <property type="term" value="C:membrane"/>
    <property type="evidence" value="ECO:0007669"/>
    <property type="project" value="UniProtKB-SubCell"/>
</dbReference>
<feature type="non-terminal residue" evidence="8">
    <location>
        <position position="1"/>
    </location>
</feature>
<dbReference type="Proteomes" id="UP000694843">
    <property type="component" value="Unplaced"/>
</dbReference>
<feature type="transmembrane region" description="Helical" evidence="6">
    <location>
        <begin position="439"/>
        <end position="458"/>
    </location>
</feature>
<evidence type="ECO:0000256" key="5">
    <source>
        <dbReference type="SAM" id="MobiDB-lite"/>
    </source>
</evidence>
<dbReference type="OMA" id="YQIQKPF"/>